<dbReference type="InterPro" id="IPR046528">
    <property type="entry name" value="DUF6593"/>
</dbReference>
<dbReference type="EMBL" id="CAJNJQ010002781">
    <property type="protein sequence ID" value="CAE7184999.1"/>
    <property type="molecule type" value="Genomic_DNA"/>
</dbReference>
<evidence type="ECO:0000259" key="1">
    <source>
        <dbReference type="Pfam" id="PF20236"/>
    </source>
</evidence>
<name>A0A8H3E9A5_9AGAM</name>
<accession>A0A8H3E9A5</accession>
<comment type="caution">
    <text evidence="2">The sequence shown here is derived from an EMBL/GenBank/DDBJ whole genome shotgun (WGS) entry which is preliminary data.</text>
</comment>
<dbReference type="AlphaFoldDB" id="A0A8H3E9A5"/>
<protein>
    <recommendedName>
        <fullName evidence="1">DUF6593 domain-containing protein</fullName>
    </recommendedName>
</protein>
<evidence type="ECO:0000313" key="2">
    <source>
        <dbReference type="EMBL" id="CAE7184999.1"/>
    </source>
</evidence>
<feature type="domain" description="DUF6593" evidence="1">
    <location>
        <begin position="21"/>
        <end position="152"/>
    </location>
</feature>
<gene>
    <name evidence="2" type="ORF">RDB_LOCUS121247</name>
</gene>
<reference evidence="2" key="1">
    <citation type="submission" date="2021-01" db="EMBL/GenBank/DDBJ databases">
        <authorList>
            <person name="Kaushik A."/>
        </authorList>
    </citation>
    <scope>NUCLEOTIDE SEQUENCE</scope>
    <source>
        <strain evidence="2">AG5</strain>
    </source>
</reference>
<sequence>MNHESQVMPTPYDRYTLSRASPTNTVLTDPQGAAAYVISTPFRLGGTQTTITQGNRVIATIQWNILKSDTVTIDDRTSTIKEAFPKLKLLSTSRTYTTLSGERFKWKGTSRLCCVSVETRGTLAIYERSVFSRVRRKPYVLNILPDADYLIEVLIGGFAFRWLSSIQADLTGHSGGVYDVYSYMGHRGKESEKQKANWRHWFCEQWN</sequence>
<organism evidence="2 3">
    <name type="scientific">Rhizoctonia solani</name>
    <dbReference type="NCBI Taxonomy" id="456999"/>
    <lineage>
        <taxon>Eukaryota</taxon>
        <taxon>Fungi</taxon>
        <taxon>Dikarya</taxon>
        <taxon>Basidiomycota</taxon>
        <taxon>Agaricomycotina</taxon>
        <taxon>Agaricomycetes</taxon>
        <taxon>Cantharellales</taxon>
        <taxon>Ceratobasidiaceae</taxon>
        <taxon>Rhizoctonia</taxon>
    </lineage>
</organism>
<dbReference type="Proteomes" id="UP000663827">
    <property type="component" value="Unassembled WGS sequence"/>
</dbReference>
<dbReference type="Pfam" id="PF20236">
    <property type="entry name" value="DUF6593"/>
    <property type="match status" value="1"/>
</dbReference>
<evidence type="ECO:0000313" key="3">
    <source>
        <dbReference type="Proteomes" id="UP000663827"/>
    </source>
</evidence>
<proteinExistence type="predicted"/>